<dbReference type="AlphaFoldDB" id="A0A8B6HU09"/>
<evidence type="ECO:0000313" key="2">
    <source>
        <dbReference type="Proteomes" id="UP000596742"/>
    </source>
</evidence>
<evidence type="ECO:0000313" key="1">
    <source>
        <dbReference type="EMBL" id="VDI83945.1"/>
    </source>
</evidence>
<reference evidence="1" key="1">
    <citation type="submission" date="2018-11" db="EMBL/GenBank/DDBJ databases">
        <authorList>
            <person name="Alioto T."/>
            <person name="Alioto T."/>
        </authorList>
    </citation>
    <scope>NUCLEOTIDE SEQUENCE</scope>
</reference>
<organism evidence="1 2">
    <name type="scientific">Mytilus galloprovincialis</name>
    <name type="common">Mediterranean mussel</name>
    <dbReference type="NCBI Taxonomy" id="29158"/>
    <lineage>
        <taxon>Eukaryota</taxon>
        <taxon>Metazoa</taxon>
        <taxon>Spiralia</taxon>
        <taxon>Lophotrochozoa</taxon>
        <taxon>Mollusca</taxon>
        <taxon>Bivalvia</taxon>
        <taxon>Autobranchia</taxon>
        <taxon>Pteriomorphia</taxon>
        <taxon>Mytilida</taxon>
        <taxon>Mytiloidea</taxon>
        <taxon>Mytilidae</taxon>
        <taxon>Mytilinae</taxon>
        <taxon>Mytilus</taxon>
    </lineage>
</organism>
<comment type="caution">
    <text evidence="1">The sequence shown here is derived from an EMBL/GenBank/DDBJ whole genome shotgun (WGS) entry which is preliminary data.</text>
</comment>
<sequence length="190" mass="22365">MNQCIRNLMLLTGLTTTCTAYVIFRKQKDNKEKTKRKQNFEEHLDRRLKYVLAGECLYTVSKAMRKLSGEPPFEIEILNSKETQTNEIIKKKLNITEQIKKDCHFLLCTHVKTVLETDPYMVPSFCWKLPENFKKKNIVLVYTNRNTEEEITESENRLKENPQVQDFLENSPVLLVADVQFKKVFSNNIN</sequence>
<accession>A0A8B6HU09</accession>
<proteinExistence type="predicted"/>
<dbReference type="EMBL" id="UYJE01010514">
    <property type="protein sequence ID" value="VDI83945.1"/>
    <property type="molecule type" value="Genomic_DNA"/>
</dbReference>
<name>A0A8B6HU09_MYTGA</name>
<protein>
    <submittedName>
        <fullName evidence="1">Uncharacterized protein</fullName>
    </submittedName>
</protein>
<dbReference type="Proteomes" id="UP000596742">
    <property type="component" value="Unassembled WGS sequence"/>
</dbReference>
<keyword evidence="2" id="KW-1185">Reference proteome</keyword>
<gene>
    <name evidence="1" type="ORF">MGAL_10B021264</name>
</gene>